<evidence type="ECO:0000256" key="1">
    <source>
        <dbReference type="SAM" id="Phobius"/>
    </source>
</evidence>
<evidence type="ECO:0000313" key="2">
    <source>
        <dbReference type="EMBL" id="RZV39673.1"/>
    </source>
</evidence>
<name>A0A520XER6_9DELT</name>
<feature type="transmembrane region" description="Helical" evidence="1">
    <location>
        <begin position="252"/>
        <end position="271"/>
    </location>
</feature>
<reference evidence="2 3" key="1">
    <citation type="submission" date="2019-01" db="EMBL/GenBank/DDBJ databases">
        <title>Insights into ecological role of a new deltaproteobacterial order Candidatus Sinidesulfobacterales (Sva0485) by metagenomics and metatranscriptomics.</title>
        <authorList>
            <person name="Tan S."/>
            <person name="Liu J."/>
            <person name="Fang Y."/>
            <person name="Hedlund B."/>
            <person name="Lian Z.-H."/>
            <person name="Huang L.-Y."/>
            <person name="Li J.-T."/>
            <person name="Huang L.-N."/>
            <person name="Li W.-J."/>
            <person name="Jiang H.-C."/>
            <person name="Dong H.-L."/>
            <person name="Shu W.-S."/>
        </authorList>
    </citation>
    <scope>NUCLEOTIDE SEQUENCE [LARGE SCALE GENOMIC DNA]</scope>
    <source>
        <strain evidence="2">AP4</strain>
    </source>
</reference>
<protein>
    <submittedName>
        <fullName evidence="2">Uncharacterized protein</fullName>
    </submittedName>
</protein>
<dbReference type="AlphaFoldDB" id="A0A520XER6"/>
<keyword evidence="1" id="KW-0472">Membrane</keyword>
<dbReference type="EMBL" id="SHMQ01000007">
    <property type="protein sequence ID" value="RZV39673.1"/>
    <property type="molecule type" value="Genomic_DNA"/>
</dbReference>
<dbReference type="Proteomes" id="UP000322454">
    <property type="component" value="Unassembled WGS sequence"/>
</dbReference>
<comment type="caution">
    <text evidence="2">The sequence shown here is derived from an EMBL/GenBank/DDBJ whole genome shotgun (WGS) entry which is preliminary data.</text>
</comment>
<organism evidence="2 3">
    <name type="scientific">Candidatus Acidulodesulfobacterium acidiphilum</name>
    <dbReference type="NCBI Taxonomy" id="2597224"/>
    <lineage>
        <taxon>Bacteria</taxon>
        <taxon>Deltaproteobacteria</taxon>
        <taxon>Candidatus Acidulodesulfobacterales</taxon>
        <taxon>Candidatus Acidulodesulfobacterium</taxon>
    </lineage>
</organism>
<sequence>MYKNFIYIEEYDIYQYFDGDKSFFSHERIDDYAADFEIEHAVSIISKNINFSIIPEKRLKDGKKFYLSRYVGKSYKNESYFFADGINGGCGFYHTLPLNIKKYYSLFKGIDIVIPYDFLVIEFLKEKFNGINLKKDFLFIEKTDDVYKMILVSNGFSIMPVLSFKADMLMDNLNILKTRIDSENIGIKIEQIIAECDCADFKNFFGNVEILNFTAKDFFEYFKSINKNTPHFEDIEIKFKKIEDKKNRAKNIYIAVLIFAIFLMEVLVVSYRKKTFYEVQKIREMNKKISVLSLKIDKDKSKILFNEDFPKVNIANYLKKFFAILPKSVKIKKINIIKSGAGYIFNATVFGTDGYRIFSHNYNALSKKLDGKKTLSVKYFFDKSGKPSMKFLGLLKK</sequence>
<accession>A0A520XER6</accession>
<keyword evidence="1" id="KW-0812">Transmembrane</keyword>
<keyword evidence="1" id="KW-1133">Transmembrane helix</keyword>
<gene>
    <name evidence="2" type="ORF">EVJ48_03960</name>
</gene>
<evidence type="ECO:0000313" key="3">
    <source>
        <dbReference type="Proteomes" id="UP000322454"/>
    </source>
</evidence>
<proteinExistence type="predicted"/>